<proteinExistence type="inferred from homology"/>
<dbReference type="Gene3D" id="3.40.50.720">
    <property type="entry name" value="NAD(P)-binding Rossmann-like Domain"/>
    <property type="match status" value="1"/>
</dbReference>
<protein>
    <submittedName>
        <fullName evidence="6">Alcohol dehydrogenase</fullName>
    </submittedName>
</protein>
<dbReference type="SUPFAM" id="SSF51735">
    <property type="entry name" value="NAD(P)-binding Rossmann-fold domains"/>
    <property type="match status" value="1"/>
</dbReference>
<evidence type="ECO:0000256" key="2">
    <source>
        <dbReference type="ARBA" id="ARBA00022833"/>
    </source>
</evidence>
<gene>
    <name evidence="6" type="ORF">DWY99_01435</name>
</gene>
<dbReference type="InterPro" id="IPR002328">
    <property type="entry name" value="ADH_Zn_CS"/>
</dbReference>
<dbReference type="InterPro" id="IPR020843">
    <property type="entry name" value="ER"/>
</dbReference>
<evidence type="ECO:0000256" key="3">
    <source>
        <dbReference type="ARBA" id="ARBA00023002"/>
    </source>
</evidence>
<evidence type="ECO:0000313" key="7">
    <source>
        <dbReference type="Proteomes" id="UP000284751"/>
    </source>
</evidence>
<organism evidence="6 7">
    <name type="scientific">[Clostridium] leptum</name>
    <dbReference type="NCBI Taxonomy" id="1535"/>
    <lineage>
        <taxon>Bacteria</taxon>
        <taxon>Bacillati</taxon>
        <taxon>Bacillota</taxon>
        <taxon>Clostridia</taxon>
        <taxon>Eubacteriales</taxon>
        <taxon>Oscillospiraceae</taxon>
        <taxon>Oscillospiraceae incertae sedis</taxon>
    </lineage>
</organism>
<dbReference type="Gene3D" id="3.90.180.10">
    <property type="entry name" value="Medium-chain alcohol dehydrogenases, catalytic domain"/>
    <property type="match status" value="1"/>
</dbReference>
<dbReference type="Pfam" id="PF00107">
    <property type="entry name" value="ADH_zinc_N"/>
    <property type="match status" value="1"/>
</dbReference>
<dbReference type="InterPro" id="IPR013149">
    <property type="entry name" value="ADH-like_C"/>
</dbReference>
<evidence type="ECO:0000313" key="6">
    <source>
        <dbReference type="EMBL" id="RGQ44317.1"/>
    </source>
</evidence>
<dbReference type="PANTHER" id="PTHR43401">
    <property type="entry name" value="L-THREONINE 3-DEHYDROGENASE"/>
    <property type="match status" value="1"/>
</dbReference>
<evidence type="ECO:0000256" key="4">
    <source>
        <dbReference type="RuleBase" id="RU361277"/>
    </source>
</evidence>
<comment type="caution">
    <text evidence="6">The sequence shown here is derived from an EMBL/GenBank/DDBJ whole genome shotgun (WGS) entry which is preliminary data.</text>
</comment>
<dbReference type="SMART" id="SM00829">
    <property type="entry name" value="PKS_ER"/>
    <property type="match status" value="1"/>
</dbReference>
<keyword evidence="1 4" id="KW-0479">Metal-binding</keyword>
<dbReference type="GO" id="GO:0008270">
    <property type="term" value="F:zinc ion binding"/>
    <property type="evidence" value="ECO:0007669"/>
    <property type="project" value="InterPro"/>
</dbReference>
<dbReference type="InterPro" id="IPR036291">
    <property type="entry name" value="NAD(P)-bd_dom_sf"/>
</dbReference>
<keyword evidence="3" id="KW-0560">Oxidoreductase</keyword>
<dbReference type="CDD" id="cd08234">
    <property type="entry name" value="threonine_DH_like"/>
    <property type="match status" value="1"/>
</dbReference>
<comment type="similarity">
    <text evidence="4">Belongs to the zinc-containing alcohol dehydrogenase family.</text>
</comment>
<reference evidence="6 7" key="1">
    <citation type="submission" date="2018-08" db="EMBL/GenBank/DDBJ databases">
        <title>A genome reference for cultivated species of the human gut microbiota.</title>
        <authorList>
            <person name="Zou Y."/>
            <person name="Xue W."/>
            <person name="Luo G."/>
        </authorList>
    </citation>
    <scope>NUCLEOTIDE SEQUENCE [LARGE SCALE GENOMIC DNA]</scope>
    <source>
        <strain evidence="6 7">AF28-26</strain>
    </source>
</reference>
<dbReference type="PANTHER" id="PTHR43401:SF2">
    <property type="entry name" value="L-THREONINE 3-DEHYDROGENASE"/>
    <property type="match status" value="1"/>
</dbReference>
<evidence type="ECO:0000259" key="5">
    <source>
        <dbReference type="SMART" id="SM00829"/>
    </source>
</evidence>
<dbReference type="AlphaFoldDB" id="A0A412B103"/>
<dbReference type="EMBL" id="QRTC01000002">
    <property type="protein sequence ID" value="RGQ44317.1"/>
    <property type="molecule type" value="Genomic_DNA"/>
</dbReference>
<dbReference type="InterPro" id="IPR050129">
    <property type="entry name" value="Zn_alcohol_dh"/>
</dbReference>
<keyword evidence="2 4" id="KW-0862">Zinc</keyword>
<dbReference type="GO" id="GO:0016491">
    <property type="term" value="F:oxidoreductase activity"/>
    <property type="evidence" value="ECO:0007669"/>
    <property type="project" value="UniProtKB-KW"/>
</dbReference>
<dbReference type="Proteomes" id="UP000284751">
    <property type="component" value="Unassembled WGS sequence"/>
</dbReference>
<feature type="domain" description="Enoyl reductase (ER)" evidence="5">
    <location>
        <begin position="8"/>
        <end position="338"/>
    </location>
</feature>
<dbReference type="SUPFAM" id="SSF50129">
    <property type="entry name" value="GroES-like"/>
    <property type="match status" value="1"/>
</dbReference>
<dbReference type="InterPro" id="IPR013154">
    <property type="entry name" value="ADH-like_N"/>
</dbReference>
<dbReference type="InterPro" id="IPR011032">
    <property type="entry name" value="GroES-like_sf"/>
</dbReference>
<accession>A0A412B103</accession>
<sequence>MKGNYFLGDRQFQVREMSFPPLGDFEVKIQNMAAGICGTDIHIYHGEKGSAEVTPPVVLGHEYAGVVVETGRSVTTVRVGDHVTVDPNIYCGTCPYCKAGKKQLCSNLVAVGVNFDGGFAQYSVVPEAQVYRLNPEVSFAEGAMAEPLACCIHGVELAGIELGDTVCVIGGGAIGLLMVQLARLKGAARVILSEPVENRRRIGLTLGADYAFNPLEKPLDVQLRDTLGIAGAQVVIECVGKTFATQQAVSAADKGATVLLFSVPQAGAEYGLPLFEVYQKELTVKGSFINPDTHQKAVNLINSGKIKTAPLITHQYPLSQLEAALFKQMDSDSIKVQVLPQE</sequence>
<evidence type="ECO:0000256" key="1">
    <source>
        <dbReference type="ARBA" id="ARBA00022723"/>
    </source>
</evidence>
<comment type="cofactor">
    <cofactor evidence="4">
        <name>Zn(2+)</name>
        <dbReference type="ChEBI" id="CHEBI:29105"/>
    </cofactor>
</comment>
<name>A0A412B103_9FIRM</name>
<dbReference type="Pfam" id="PF08240">
    <property type="entry name" value="ADH_N"/>
    <property type="match status" value="1"/>
</dbReference>
<dbReference type="PROSITE" id="PS00059">
    <property type="entry name" value="ADH_ZINC"/>
    <property type="match status" value="1"/>
</dbReference>